<organism evidence="2 3">
    <name type="scientific">Penicillium oxalicum (strain 114-2 / CGMCC 5302)</name>
    <name type="common">Penicillium decumbens</name>
    <dbReference type="NCBI Taxonomy" id="933388"/>
    <lineage>
        <taxon>Eukaryota</taxon>
        <taxon>Fungi</taxon>
        <taxon>Dikarya</taxon>
        <taxon>Ascomycota</taxon>
        <taxon>Pezizomycotina</taxon>
        <taxon>Eurotiomycetes</taxon>
        <taxon>Eurotiomycetidae</taxon>
        <taxon>Eurotiales</taxon>
        <taxon>Aspergillaceae</taxon>
        <taxon>Penicillium</taxon>
    </lineage>
</organism>
<reference evidence="2 3" key="1">
    <citation type="journal article" date="2013" name="PLoS ONE">
        <title>Genomic and secretomic analyses reveal unique features of the lignocellulolytic enzyme system of Penicillium decumbens.</title>
        <authorList>
            <person name="Liu G."/>
            <person name="Zhang L."/>
            <person name="Wei X."/>
            <person name="Zou G."/>
            <person name="Qin Y."/>
            <person name="Ma L."/>
            <person name="Li J."/>
            <person name="Zheng H."/>
            <person name="Wang S."/>
            <person name="Wang C."/>
            <person name="Xun L."/>
            <person name="Zhao G.-P."/>
            <person name="Zhou Z."/>
            <person name="Qu Y."/>
        </authorList>
    </citation>
    <scope>NUCLEOTIDE SEQUENCE [LARGE SCALE GENOMIC DNA]</scope>
    <source>
        <strain evidence="3">114-2 / CGMCC 5302</strain>
    </source>
</reference>
<dbReference type="EMBL" id="KB644410">
    <property type="protein sequence ID" value="EPS28116.1"/>
    <property type="molecule type" value="Genomic_DNA"/>
</dbReference>
<evidence type="ECO:0000313" key="3">
    <source>
        <dbReference type="Proteomes" id="UP000019376"/>
    </source>
</evidence>
<evidence type="ECO:0000256" key="1">
    <source>
        <dbReference type="SAM" id="MobiDB-lite"/>
    </source>
</evidence>
<dbReference type="Proteomes" id="UP000019376">
    <property type="component" value="Unassembled WGS sequence"/>
</dbReference>
<feature type="region of interest" description="Disordered" evidence="1">
    <location>
        <begin position="1"/>
        <end position="20"/>
    </location>
</feature>
<dbReference type="AlphaFoldDB" id="S7ZHE9"/>
<proteinExistence type="predicted"/>
<dbReference type="HOGENOM" id="CLU_2413995_0_0_1"/>
<accession>S7ZHE9</accession>
<gene>
    <name evidence="2" type="ORF">PDE_03062</name>
</gene>
<protein>
    <submittedName>
        <fullName evidence="2">Uncharacterized protein</fullName>
    </submittedName>
</protein>
<name>S7ZHE9_PENO1</name>
<sequence>MRMAPSQYLKPSSRRPDHPFLSSDLPIARAALGSSFHLLSLPPPPSPCPLPSSSPISFLYTNRQNISFSFGHPIKSDRPFKTPSRLVFVRRL</sequence>
<evidence type="ECO:0000313" key="2">
    <source>
        <dbReference type="EMBL" id="EPS28116.1"/>
    </source>
</evidence>
<keyword evidence="3" id="KW-1185">Reference proteome</keyword>